<dbReference type="InterPro" id="IPR010982">
    <property type="entry name" value="Lambda_DNA-bd_dom_sf"/>
</dbReference>
<dbReference type="SUPFAM" id="SSF47413">
    <property type="entry name" value="lambda repressor-like DNA-binding domains"/>
    <property type="match status" value="1"/>
</dbReference>
<feature type="domain" description="HTH cro/C1-type" evidence="1">
    <location>
        <begin position="31"/>
        <end position="86"/>
    </location>
</feature>
<dbReference type="InterPro" id="IPR043917">
    <property type="entry name" value="DUF5753"/>
</dbReference>
<dbReference type="Pfam" id="PF13560">
    <property type="entry name" value="HTH_31"/>
    <property type="match status" value="1"/>
</dbReference>
<dbReference type="InterPro" id="IPR001387">
    <property type="entry name" value="Cro/C1-type_HTH"/>
</dbReference>
<evidence type="ECO:0000313" key="3">
    <source>
        <dbReference type="Proteomes" id="UP001501218"/>
    </source>
</evidence>
<dbReference type="EMBL" id="BAAARA010000023">
    <property type="protein sequence ID" value="GAA2361910.1"/>
    <property type="molecule type" value="Genomic_DNA"/>
</dbReference>
<protein>
    <submittedName>
        <fullName evidence="2">Helix-turn-helix transcriptional regulator</fullName>
    </submittedName>
</protein>
<name>A0ABP5TY37_9PSEU</name>
<evidence type="ECO:0000313" key="2">
    <source>
        <dbReference type="EMBL" id="GAA2361910.1"/>
    </source>
</evidence>
<reference evidence="3" key="1">
    <citation type="journal article" date="2019" name="Int. J. Syst. Evol. Microbiol.">
        <title>The Global Catalogue of Microorganisms (GCM) 10K type strain sequencing project: providing services to taxonomists for standard genome sequencing and annotation.</title>
        <authorList>
            <consortium name="The Broad Institute Genomics Platform"/>
            <consortium name="The Broad Institute Genome Sequencing Center for Infectious Disease"/>
            <person name="Wu L."/>
            <person name="Ma J."/>
        </authorList>
    </citation>
    <scope>NUCLEOTIDE SEQUENCE [LARGE SCALE GENOMIC DNA]</scope>
    <source>
        <strain evidence="3">JCM 16221</strain>
    </source>
</reference>
<evidence type="ECO:0000259" key="1">
    <source>
        <dbReference type="SMART" id="SM00530"/>
    </source>
</evidence>
<gene>
    <name evidence="2" type="ORF">GCM10009854_46760</name>
</gene>
<accession>A0ABP5TY37</accession>
<keyword evidence="3" id="KW-1185">Reference proteome</keyword>
<sequence length="293" mass="32392">MTRASGDGKIHSMVTAEALNPAVRRVQLGIVLRLLRERAGAKPKEVAPQLGWYVAKVTKLEKGDVTISLPEIDRLIELYGVQGEEAEKVRRLGAEARKRDRPSRVPDWGQTYVALEAAASEVKFYDGEVVPGMLQTAGYARAILGNSLANTPDEIETRVAERVQRCDRLSSPEAPSLWVVLGEAVLYREVGGPEVLRAELRQLLELGGRRNVTIQILPFKSGEHVAMGASFTLLHLADPVATFAYLEGLTDADYLDRAHHTAMYGEVFDRLRVAALGDRESAKLLQRRIEELT</sequence>
<dbReference type="Pfam" id="PF19054">
    <property type="entry name" value="DUF5753"/>
    <property type="match status" value="1"/>
</dbReference>
<dbReference type="SMART" id="SM00530">
    <property type="entry name" value="HTH_XRE"/>
    <property type="match status" value="1"/>
</dbReference>
<comment type="caution">
    <text evidence="2">The sequence shown here is derived from an EMBL/GenBank/DDBJ whole genome shotgun (WGS) entry which is preliminary data.</text>
</comment>
<dbReference type="CDD" id="cd00093">
    <property type="entry name" value="HTH_XRE"/>
    <property type="match status" value="1"/>
</dbReference>
<dbReference type="Gene3D" id="1.10.260.40">
    <property type="entry name" value="lambda repressor-like DNA-binding domains"/>
    <property type="match status" value="1"/>
</dbReference>
<dbReference type="Proteomes" id="UP001501218">
    <property type="component" value="Unassembled WGS sequence"/>
</dbReference>
<organism evidence="2 3">
    <name type="scientific">Saccharopolyspora halophila</name>
    <dbReference type="NCBI Taxonomy" id="405551"/>
    <lineage>
        <taxon>Bacteria</taxon>
        <taxon>Bacillati</taxon>
        <taxon>Actinomycetota</taxon>
        <taxon>Actinomycetes</taxon>
        <taxon>Pseudonocardiales</taxon>
        <taxon>Pseudonocardiaceae</taxon>
        <taxon>Saccharopolyspora</taxon>
    </lineage>
</organism>
<proteinExistence type="predicted"/>